<feature type="region of interest" description="Disordered" evidence="6">
    <location>
        <begin position="556"/>
        <end position="663"/>
    </location>
</feature>
<keyword evidence="2" id="KW-0479">Metal-binding</keyword>
<evidence type="ECO:0000259" key="8">
    <source>
        <dbReference type="Pfam" id="PF25023"/>
    </source>
</evidence>
<dbReference type="Proteomes" id="UP001515943">
    <property type="component" value="Unassembled WGS sequence"/>
</dbReference>
<evidence type="ECO:0000313" key="10">
    <source>
        <dbReference type="Proteomes" id="UP001515943"/>
    </source>
</evidence>
<dbReference type="PANTHER" id="PTHR32305:SF15">
    <property type="entry name" value="PROTEIN RHSA-RELATED"/>
    <property type="match status" value="1"/>
</dbReference>
<feature type="compositionally biased region" description="Basic residues" evidence="6">
    <location>
        <begin position="37"/>
        <end position="53"/>
    </location>
</feature>
<evidence type="ECO:0000256" key="6">
    <source>
        <dbReference type="SAM" id="MobiDB-lite"/>
    </source>
</evidence>
<dbReference type="NCBIfam" id="TIGR01643">
    <property type="entry name" value="YD_repeat_2x"/>
    <property type="match status" value="2"/>
</dbReference>
<reference evidence="9 10" key="1">
    <citation type="submission" date="2019-08" db="EMBL/GenBank/DDBJ databases">
        <title>Lentzea from Indian Himalayas.</title>
        <authorList>
            <person name="Mandal S."/>
            <person name="Mallick Gupta A."/>
            <person name="Maiti P.K."/>
            <person name="Sarkar J."/>
            <person name="Mandal S."/>
        </authorList>
    </citation>
    <scope>NUCLEOTIDE SEQUENCE [LARGE SCALE GENOMIC DNA]</scope>
    <source>
        <strain evidence="9 10">PSKA42</strain>
    </source>
</reference>
<dbReference type="Pfam" id="PF01850">
    <property type="entry name" value="PIN"/>
    <property type="match status" value="1"/>
</dbReference>
<keyword evidence="5" id="KW-0460">Magnesium</keyword>
<dbReference type="InterPro" id="IPR056823">
    <property type="entry name" value="TEN-like_YD-shell"/>
</dbReference>
<dbReference type="Gene3D" id="2.180.10.10">
    <property type="entry name" value="RHS repeat-associated core"/>
    <property type="match status" value="1"/>
</dbReference>
<organism evidence="9 10">
    <name type="scientific">Lentzea indica</name>
    <dbReference type="NCBI Taxonomy" id="2604800"/>
    <lineage>
        <taxon>Bacteria</taxon>
        <taxon>Bacillati</taxon>
        <taxon>Actinomycetota</taxon>
        <taxon>Actinomycetes</taxon>
        <taxon>Pseudonocardiales</taxon>
        <taxon>Pseudonocardiaceae</taxon>
        <taxon>Lentzea</taxon>
    </lineage>
</organism>
<gene>
    <name evidence="9" type="ORF">FXN61_27350</name>
</gene>
<dbReference type="PANTHER" id="PTHR32305">
    <property type="match status" value="1"/>
</dbReference>
<evidence type="ECO:0000256" key="2">
    <source>
        <dbReference type="ARBA" id="ARBA00022723"/>
    </source>
</evidence>
<feature type="compositionally biased region" description="Basic and acidic residues" evidence="6">
    <location>
        <begin position="1"/>
        <end position="14"/>
    </location>
</feature>
<protein>
    <recommendedName>
        <fullName evidence="11">RHS repeat-associated core domain-containing protein</fullName>
    </recommendedName>
</protein>
<keyword evidence="1" id="KW-0540">Nuclease</keyword>
<keyword evidence="10" id="KW-1185">Reference proteome</keyword>
<feature type="compositionally biased region" description="Polar residues" evidence="6">
    <location>
        <begin position="640"/>
        <end position="651"/>
    </location>
</feature>
<accession>A0ABX1FMU3</accession>
<keyword evidence="4" id="KW-0378">Hydrolase</keyword>
<dbReference type="EMBL" id="VSRL01000117">
    <property type="protein sequence ID" value="NKE60314.1"/>
    <property type="molecule type" value="Genomic_DNA"/>
</dbReference>
<dbReference type="InterPro" id="IPR050708">
    <property type="entry name" value="T6SS_VgrG/RHS"/>
</dbReference>
<evidence type="ECO:0000256" key="3">
    <source>
        <dbReference type="ARBA" id="ARBA00022737"/>
    </source>
</evidence>
<dbReference type="SUPFAM" id="SSF88723">
    <property type="entry name" value="PIN domain-like"/>
    <property type="match status" value="1"/>
</dbReference>
<dbReference type="InterPro" id="IPR022385">
    <property type="entry name" value="Rhs_assc_core"/>
</dbReference>
<evidence type="ECO:0000256" key="4">
    <source>
        <dbReference type="ARBA" id="ARBA00022801"/>
    </source>
</evidence>
<evidence type="ECO:0000313" key="9">
    <source>
        <dbReference type="EMBL" id="NKE60314.1"/>
    </source>
</evidence>
<proteinExistence type="predicted"/>
<dbReference type="InterPro" id="IPR031325">
    <property type="entry name" value="RHS_repeat"/>
</dbReference>
<evidence type="ECO:0008006" key="11">
    <source>
        <dbReference type="Google" id="ProtNLM"/>
    </source>
</evidence>
<evidence type="ECO:0000256" key="5">
    <source>
        <dbReference type="ARBA" id="ARBA00022842"/>
    </source>
</evidence>
<dbReference type="InterPro" id="IPR002716">
    <property type="entry name" value="PIN_dom"/>
</dbReference>
<feature type="region of interest" description="Disordered" evidence="6">
    <location>
        <begin position="1"/>
        <end position="71"/>
    </location>
</feature>
<evidence type="ECO:0000259" key="7">
    <source>
        <dbReference type="Pfam" id="PF01850"/>
    </source>
</evidence>
<feature type="domain" description="Teneurin-like YD-shell" evidence="8">
    <location>
        <begin position="180"/>
        <end position="305"/>
    </location>
</feature>
<dbReference type="InterPro" id="IPR029060">
    <property type="entry name" value="PIN-like_dom_sf"/>
</dbReference>
<feature type="compositionally biased region" description="Pro residues" evidence="6">
    <location>
        <begin position="653"/>
        <end position="663"/>
    </location>
</feature>
<feature type="compositionally biased region" description="Basic and acidic residues" evidence="6">
    <location>
        <begin position="618"/>
        <end position="628"/>
    </location>
</feature>
<dbReference type="CDD" id="cd09854">
    <property type="entry name" value="PIN_VapC-like"/>
    <property type="match status" value="1"/>
</dbReference>
<dbReference type="InterPro" id="IPR006530">
    <property type="entry name" value="YD"/>
</dbReference>
<dbReference type="Pfam" id="PF25023">
    <property type="entry name" value="TEN_YD-shell"/>
    <property type="match status" value="1"/>
</dbReference>
<feature type="compositionally biased region" description="Basic residues" evidence="6">
    <location>
        <begin position="15"/>
        <end position="28"/>
    </location>
</feature>
<keyword evidence="3" id="KW-0677">Repeat</keyword>
<dbReference type="NCBIfam" id="TIGR03696">
    <property type="entry name" value="Rhs_assc_core"/>
    <property type="match status" value="1"/>
</dbReference>
<evidence type="ECO:0000256" key="1">
    <source>
        <dbReference type="ARBA" id="ARBA00022722"/>
    </source>
</evidence>
<name>A0ABX1FMU3_9PSEU</name>
<comment type="caution">
    <text evidence="9">The sequence shown here is derived from an EMBL/GenBank/DDBJ whole genome shotgun (WGS) entry which is preliminary data.</text>
</comment>
<feature type="domain" description="PIN" evidence="7">
    <location>
        <begin position="666"/>
        <end position="784"/>
    </location>
</feature>
<dbReference type="Pfam" id="PF05593">
    <property type="entry name" value="RHS_repeat"/>
    <property type="match status" value="1"/>
</dbReference>
<sequence>MDHGVRRRGSDHPRAQARRRRPRPRVRRAGPGEARAGHGRRGGHRGPHVRLRHRWPDDHDRRPAGASGYTYDDRGNLLTSYGAGGSATYTYNGDGTVATRKDLTGEASFTYDKAGRLLSSADPLSGRTVDYGYDAAGRLGVVSDRTVSAWSSRRLAYDPLGRQTSDQVQQTVEGGLRVLVGAEYGYDLDGKVTSKKITDTAGSAASTYGYDGAGRLTSWTGPAGTTDYRWDDSGNRVGAGAATFEYDERNRLKSGGGATYTYTPRGTRASVTQNGQTTTSSFDAFDRLVSAGAVSYRYDSLDRVTDRNGVAFKYQGQTNDAVSDGSRLVSRLPDGTAFSDKAAGSTAKGRMLFADLHGDIIGRYLGAAVDGLRAFDPFGAVTSSSGDVSPLGFQGDWTDGATGSVNMGARWYSPGAGQFVSRDDWTLDPSPSSRGNRYAYTWNDPVNGVDLDGHDNVPVLCPQDWDLTLRSIWDLRKFNPAAQAWESFFRQMTGTSECLAQTAGTCVSTIYDDHGNLCPGYTMCPDGFPEKYGHCGGFYEDDALRPGDCKTFVGGCKRPQQNSNQPGNPGKRPTVVAPRPPPPPKWWRDAHRYLPRPDFGTNLVPRSPDVVTLPPADQVKDDRDKDTTDSTQTTEDDKSNNAPNTQPTSKHSPYPPGSPPVPPLEIAVDANILMAWAENENGNAKEIENVIGNQTIVISPQAEWEFIYGNKAREFDFKAAEWLQGLGKRHKVRPGVRPTEHQIEAVRNRPVPKNTAKVQESDSKVLASAQAEGLLLYTADRQFCASMVAQGDPVLFLQHKTGKTYPMSCPRPPK</sequence>
<feature type="compositionally biased region" description="Basic and acidic residues" evidence="6">
    <location>
        <begin position="54"/>
        <end position="63"/>
    </location>
</feature>